<dbReference type="Proteomes" id="UP000507470">
    <property type="component" value="Unassembled WGS sequence"/>
</dbReference>
<evidence type="ECO:0000313" key="1">
    <source>
        <dbReference type="EMBL" id="CAC5383998.1"/>
    </source>
</evidence>
<reference evidence="1 2" key="1">
    <citation type="submission" date="2020-06" db="EMBL/GenBank/DDBJ databases">
        <authorList>
            <person name="Li R."/>
            <person name="Bekaert M."/>
        </authorList>
    </citation>
    <scope>NUCLEOTIDE SEQUENCE [LARGE SCALE GENOMIC DNA]</scope>
    <source>
        <strain evidence="2">wild</strain>
    </source>
</reference>
<dbReference type="EMBL" id="CACVKT020003473">
    <property type="protein sequence ID" value="CAC5383998.1"/>
    <property type="molecule type" value="Genomic_DNA"/>
</dbReference>
<proteinExistence type="predicted"/>
<organism evidence="1 2">
    <name type="scientific">Mytilus coruscus</name>
    <name type="common">Sea mussel</name>
    <dbReference type="NCBI Taxonomy" id="42192"/>
    <lineage>
        <taxon>Eukaryota</taxon>
        <taxon>Metazoa</taxon>
        <taxon>Spiralia</taxon>
        <taxon>Lophotrochozoa</taxon>
        <taxon>Mollusca</taxon>
        <taxon>Bivalvia</taxon>
        <taxon>Autobranchia</taxon>
        <taxon>Pteriomorphia</taxon>
        <taxon>Mytilida</taxon>
        <taxon>Mytiloidea</taxon>
        <taxon>Mytilidae</taxon>
        <taxon>Mytilinae</taxon>
        <taxon>Mytilus</taxon>
    </lineage>
</organism>
<gene>
    <name evidence="1" type="ORF">MCOR_19684</name>
</gene>
<evidence type="ECO:0000313" key="2">
    <source>
        <dbReference type="Proteomes" id="UP000507470"/>
    </source>
</evidence>
<name>A0A6J8BJ13_MYTCO</name>
<dbReference type="AlphaFoldDB" id="A0A6J8BJ13"/>
<sequence length="219" mass="24720">MIIAVAFNQLFLLLKIENRRLNSAARNFENITKYASDLQTFLGMREIQSKFTDNKSRLKSMIANKSLEKVDIQFTINEKVSDILTSIKAFGLITIKKSSFACTNISSKKKRQAQISAPSNMHSINTIVVELNKKFATKYTYGSKEKLEAINGQSKTEYTIQLSTPFCRNGAFDVELIDDNTVAVTTGDPFVFGQREGNSVVDLTSRKAMQWLQFIDMLC</sequence>
<keyword evidence="2" id="KW-1185">Reference proteome</keyword>
<protein>
    <submittedName>
        <fullName evidence="1">Uncharacterized protein</fullName>
    </submittedName>
</protein>
<accession>A0A6J8BJ13</accession>
<dbReference type="OrthoDB" id="6104407at2759"/>